<protein>
    <submittedName>
        <fullName evidence="2">Uncharacterized protein</fullName>
    </submittedName>
</protein>
<dbReference type="RefSeq" id="WP_138282861.1">
    <property type="nucleotide sequence ID" value="NZ_BMGE01000005.1"/>
</dbReference>
<keyword evidence="1" id="KW-0472">Membrane</keyword>
<evidence type="ECO:0000256" key="1">
    <source>
        <dbReference type="SAM" id="Phobius"/>
    </source>
</evidence>
<dbReference type="EMBL" id="VCEI01000028">
    <property type="protein sequence ID" value="TLU90537.1"/>
    <property type="molecule type" value="Genomic_DNA"/>
</dbReference>
<organism evidence="2 3">
    <name type="scientific">Dyadobacter sediminis</name>
    <dbReference type="NCBI Taxonomy" id="1493691"/>
    <lineage>
        <taxon>Bacteria</taxon>
        <taxon>Pseudomonadati</taxon>
        <taxon>Bacteroidota</taxon>
        <taxon>Cytophagia</taxon>
        <taxon>Cytophagales</taxon>
        <taxon>Spirosomataceae</taxon>
        <taxon>Dyadobacter</taxon>
    </lineage>
</organism>
<accession>A0A5R9K8U5</accession>
<comment type="caution">
    <text evidence="2">The sequence shown here is derived from an EMBL/GenBank/DDBJ whole genome shotgun (WGS) entry which is preliminary data.</text>
</comment>
<keyword evidence="1" id="KW-1133">Transmembrane helix</keyword>
<feature type="transmembrane region" description="Helical" evidence="1">
    <location>
        <begin position="40"/>
        <end position="60"/>
    </location>
</feature>
<reference evidence="2 3" key="1">
    <citation type="submission" date="2019-05" db="EMBL/GenBank/DDBJ databases">
        <authorList>
            <person name="Qu J.-H."/>
        </authorList>
    </citation>
    <scope>NUCLEOTIDE SEQUENCE [LARGE SCALE GENOMIC DNA]</scope>
    <source>
        <strain evidence="2 3">Z12</strain>
    </source>
</reference>
<evidence type="ECO:0000313" key="2">
    <source>
        <dbReference type="EMBL" id="TLU90537.1"/>
    </source>
</evidence>
<feature type="transmembrane region" description="Helical" evidence="1">
    <location>
        <begin position="12"/>
        <end position="34"/>
    </location>
</feature>
<keyword evidence="3" id="KW-1185">Reference proteome</keyword>
<gene>
    <name evidence="2" type="ORF">FEM55_18440</name>
</gene>
<proteinExistence type="predicted"/>
<dbReference type="Proteomes" id="UP000309788">
    <property type="component" value="Unassembled WGS sequence"/>
</dbReference>
<sequence length="238" mass="27180">MVPKQILDRKKGIIGLMIWICILSIIMTLYALYLGKWPEAVSSLGVSAAIISAIFAFEVVHQVNVNQLPQVIAKFDCESRYNFIQLVLQNIGGSTAYNIRLSWLDTYHGQENVYDKPKCIYGGYVAIHKQQEFDRVISLQKGESHFITVDGYYQFYENNKAPTNYIAKINFTDQISGGNYYEIIVPLSMEEFRITLDHNKESTKAEYSITLLPKKIDAISKLLTDLNTTLKSFKDINQ</sequence>
<name>A0A5R9K8U5_9BACT</name>
<evidence type="ECO:0000313" key="3">
    <source>
        <dbReference type="Proteomes" id="UP000309788"/>
    </source>
</evidence>
<dbReference type="AlphaFoldDB" id="A0A5R9K8U5"/>
<keyword evidence="1" id="KW-0812">Transmembrane</keyword>